<dbReference type="RefSeq" id="WP_086953517.1">
    <property type="nucleotide sequence ID" value="NZ_CAWNQC010000201.1"/>
</dbReference>
<keyword evidence="1" id="KW-0472">Membrane</keyword>
<sequence length="155" mass="17720">MSKIKTRQCGIYSLIVIITIGIYAMLFPKNPQPKHAQVLSSEPIITIDSAPKYYCNGMLLPLLTIFVNTENNHSSVYENSIFSFIELLNITKKYYSLSYYELKNCITFQNRELRIIGYDVIYTIGNKPGKVRVIHKPDQLIPLDGKGKLILAPYL</sequence>
<dbReference type="Proteomes" id="UP000224871">
    <property type="component" value="Unassembled WGS sequence"/>
</dbReference>
<dbReference type="Proteomes" id="UP000196435">
    <property type="component" value="Unassembled WGS sequence"/>
</dbReference>
<dbReference type="AlphaFoldDB" id="A0A1N6MZB9"/>
<keyword evidence="1" id="KW-1133">Transmembrane helix</keyword>
<protein>
    <submittedName>
        <fullName evidence="2 3">UmoD</fullName>
    </submittedName>
</protein>
<name>A0A1N6MZB9_9GAMM</name>
<dbReference type="EMBL" id="FTLG01000195">
    <property type="protein sequence ID" value="SIP74109.1"/>
    <property type="molecule type" value="Genomic_DNA"/>
</dbReference>
<proteinExistence type="predicted"/>
<reference evidence="2 5" key="3">
    <citation type="journal article" date="2017" name="Nat. Microbiol.">
        <title>Natural product diversity associated with the nematode symbionts Photorhabdus and Xenorhabdus.</title>
        <authorList>
            <person name="Tobias N.J."/>
            <person name="Wolff H."/>
            <person name="Djahanschiri B."/>
            <person name="Grundmann F."/>
            <person name="Kronenwerth M."/>
            <person name="Shi Y.M."/>
            <person name="Simonyi S."/>
            <person name="Grun P."/>
            <person name="Shapiro-Ilan D."/>
            <person name="Pidot S.J."/>
            <person name="Stinear T.P."/>
            <person name="Ebersberger I."/>
            <person name="Bode H.B."/>
        </authorList>
    </citation>
    <scope>NUCLEOTIDE SEQUENCE [LARGE SCALE GENOMIC DNA]</scope>
    <source>
        <strain evidence="2 5">DSM 16336</strain>
    </source>
</reference>
<dbReference type="NCBIfam" id="NF041435">
    <property type="entry name" value="UmoD"/>
    <property type="match status" value="1"/>
</dbReference>
<keyword evidence="1" id="KW-0812">Transmembrane</keyword>
<accession>A0A1N6MZB9</accession>
<keyword evidence="5" id="KW-1185">Reference proteome</keyword>
<reference evidence="4" key="1">
    <citation type="submission" date="2016-12" db="EMBL/GenBank/DDBJ databases">
        <authorList>
            <person name="Gaudriault S."/>
        </authorList>
    </citation>
    <scope>NUCLEOTIDE SEQUENCE [LARGE SCALE GENOMIC DNA]</scope>
    <source>
        <strain evidence="4">HGB1681 (deposited as PTA-6826 in the American Type Culture Collection)</strain>
    </source>
</reference>
<dbReference type="EMBL" id="NIBU01000028">
    <property type="protein sequence ID" value="PHM33449.1"/>
    <property type="molecule type" value="Genomic_DNA"/>
</dbReference>
<organism evidence="3 4">
    <name type="scientific">Xenorhabdus innexi</name>
    <dbReference type="NCBI Taxonomy" id="290109"/>
    <lineage>
        <taxon>Bacteria</taxon>
        <taxon>Pseudomonadati</taxon>
        <taxon>Pseudomonadota</taxon>
        <taxon>Gammaproteobacteria</taxon>
        <taxon>Enterobacterales</taxon>
        <taxon>Morganellaceae</taxon>
        <taxon>Xenorhabdus</taxon>
    </lineage>
</organism>
<feature type="transmembrane region" description="Helical" evidence="1">
    <location>
        <begin position="9"/>
        <end position="27"/>
    </location>
</feature>
<gene>
    <name evidence="2" type="ORF">Xinn_02437</name>
    <name evidence="3" type="ORF">XIS1_520022</name>
</gene>
<dbReference type="OrthoDB" id="9132795at2"/>
<evidence type="ECO:0000313" key="5">
    <source>
        <dbReference type="Proteomes" id="UP000224871"/>
    </source>
</evidence>
<evidence type="ECO:0000313" key="4">
    <source>
        <dbReference type="Proteomes" id="UP000196435"/>
    </source>
</evidence>
<reference evidence="3" key="2">
    <citation type="submission" date="2016-12" db="EMBL/GenBank/DDBJ databases">
        <authorList>
            <person name="Song W.-J."/>
            <person name="Kurnit D.M."/>
        </authorList>
    </citation>
    <scope>NUCLEOTIDE SEQUENCE [LARGE SCALE GENOMIC DNA]</scope>
    <source>
        <strain evidence="3">HGB1681</strain>
    </source>
</reference>
<evidence type="ECO:0000256" key="1">
    <source>
        <dbReference type="SAM" id="Phobius"/>
    </source>
</evidence>
<evidence type="ECO:0000313" key="3">
    <source>
        <dbReference type="EMBL" id="SIP74109.1"/>
    </source>
</evidence>
<evidence type="ECO:0000313" key="2">
    <source>
        <dbReference type="EMBL" id="PHM33449.1"/>
    </source>
</evidence>